<gene>
    <name evidence="2" type="ORF">FAS41_24980</name>
</gene>
<reference evidence="2 3" key="1">
    <citation type="submission" date="2019-04" db="EMBL/GenBank/DDBJ databases">
        <authorList>
            <person name="Li M."/>
        </authorList>
    </citation>
    <scope>NUCLEOTIDE SEQUENCE [LARGE SCALE GENOMIC DNA]</scope>
    <source>
        <strain evidence="2 3">LAM1902</strain>
    </source>
</reference>
<dbReference type="EMBL" id="SWDV01000040">
    <property type="protein sequence ID" value="TLX71415.1"/>
    <property type="molecule type" value="Genomic_DNA"/>
</dbReference>
<comment type="caution">
    <text evidence="2">The sequence shown here is derived from an EMBL/GenBank/DDBJ whole genome shotgun (WGS) entry which is preliminary data.</text>
</comment>
<evidence type="ECO:0000313" key="2">
    <source>
        <dbReference type="EMBL" id="TLX71415.1"/>
    </source>
</evidence>
<keyword evidence="3" id="KW-1185">Reference proteome</keyword>
<dbReference type="AlphaFoldDB" id="A0A5R9QQJ8"/>
<name>A0A5R9QQJ8_9PSED</name>
<evidence type="ECO:0000313" key="3">
    <source>
        <dbReference type="Proteomes" id="UP000306635"/>
    </source>
</evidence>
<organism evidence="2 3">
    <name type="scientific">Pseudomonas nicosulfuronedens</name>
    <dbReference type="NCBI Taxonomy" id="2571105"/>
    <lineage>
        <taxon>Bacteria</taxon>
        <taxon>Pseudomonadati</taxon>
        <taxon>Pseudomonadota</taxon>
        <taxon>Gammaproteobacteria</taxon>
        <taxon>Pseudomonadales</taxon>
        <taxon>Pseudomonadaceae</taxon>
        <taxon>Pseudomonas</taxon>
    </lineage>
</organism>
<proteinExistence type="predicted"/>
<accession>A0A5R9QQJ8</accession>
<dbReference type="Proteomes" id="UP000306635">
    <property type="component" value="Unassembled WGS sequence"/>
</dbReference>
<protein>
    <submittedName>
        <fullName evidence="2">Uncharacterized protein</fullName>
    </submittedName>
</protein>
<feature type="region of interest" description="Disordered" evidence="1">
    <location>
        <begin position="1"/>
        <end position="64"/>
    </location>
</feature>
<sequence>MIERTLTTVGKSNDGHGASSPSGDPYERPHGLGCASKRRPPGKPASQWQAPYRHPAHSRADVDHWKKSKTCPQTIAGKAWNVTACSGN</sequence>
<feature type="compositionally biased region" description="Polar residues" evidence="1">
    <location>
        <begin position="1"/>
        <end position="11"/>
    </location>
</feature>
<dbReference type="OrthoDB" id="6906510at2"/>
<evidence type="ECO:0000256" key="1">
    <source>
        <dbReference type="SAM" id="MobiDB-lite"/>
    </source>
</evidence>